<dbReference type="EMBL" id="JAIWIU010000100">
    <property type="protein sequence ID" value="MCA2017279.1"/>
    <property type="molecule type" value="Genomic_DNA"/>
</dbReference>
<gene>
    <name evidence="1" type="ORF">LDJ79_14240</name>
</gene>
<dbReference type="PROSITE" id="PS51257">
    <property type="entry name" value="PROKAR_LIPOPROTEIN"/>
    <property type="match status" value="1"/>
</dbReference>
<proteinExistence type="predicted"/>
<evidence type="ECO:0008006" key="3">
    <source>
        <dbReference type="Google" id="ProtNLM"/>
    </source>
</evidence>
<evidence type="ECO:0000313" key="2">
    <source>
        <dbReference type="Proteomes" id="UP001199044"/>
    </source>
</evidence>
<dbReference type="RefSeq" id="WP_225251035.1">
    <property type="nucleotide sequence ID" value="NZ_JAIWIU010000100.1"/>
</dbReference>
<dbReference type="Proteomes" id="UP001199044">
    <property type="component" value="Unassembled WGS sequence"/>
</dbReference>
<keyword evidence="2" id="KW-1185">Reference proteome</keyword>
<organism evidence="1 2">
    <name type="scientific">Vibrio tritonius</name>
    <dbReference type="NCBI Taxonomy" id="1435069"/>
    <lineage>
        <taxon>Bacteria</taxon>
        <taxon>Pseudomonadati</taxon>
        <taxon>Pseudomonadota</taxon>
        <taxon>Gammaproteobacteria</taxon>
        <taxon>Vibrionales</taxon>
        <taxon>Vibrionaceae</taxon>
        <taxon>Vibrio</taxon>
    </lineage>
</organism>
<reference evidence="2" key="1">
    <citation type="submission" date="2023-07" db="EMBL/GenBank/DDBJ databases">
        <title>Molecular identification of indigenous halophilic bacteria isolated from red sea cost, biodegradation of synthetic dyes and assessment of degraded metabolite toxicity.</title>
        <authorList>
            <person name="Chaieb K."/>
            <person name="Altayb H.N."/>
        </authorList>
    </citation>
    <scope>NUCLEOTIDE SEQUENCE [LARGE SCALE GENOMIC DNA]</scope>
    <source>
        <strain evidence="2">K20</strain>
    </source>
</reference>
<sequence>MFKQTAVALGVVTLLSGCITVDKVCTPDTTVPLTNSDVPTKTSASSKVIVLPVGVDFKDPAVKRIQATMLNALEGQVVATGTTLVDRKIANKLKSEIKLAEQSGRYNSKGVPIADYAVITQINSSELGKRFEEASSWKDKKGKWHKIPAKCYFEADVKGVMKVYSLPDMQLVKRVDLKGDENRSTETRNSRCPINNASYTSMAVAAAEEAVKESHELQEMLAASAPVQELRQCEVGSMVRIGVGSKRNVTPKADIVFSSQMKSDAGIETFEIGKGYVVNNASDAVKPDYSWVSIDEDLAQKIKKGDSAKLKFEPCPIWDLKCTAKNVGL</sequence>
<name>A0ABS7YNM7_9VIBR</name>
<accession>A0ABS7YNM7</accession>
<comment type="caution">
    <text evidence="1">The sequence shown here is derived from an EMBL/GenBank/DDBJ whole genome shotgun (WGS) entry which is preliminary data.</text>
</comment>
<evidence type="ECO:0000313" key="1">
    <source>
        <dbReference type="EMBL" id="MCA2017279.1"/>
    </source>
</evidence>
<protein>
    <recommendedName>
        <fullName evidence="3">Lipoprotein</fullName>
    </recommendedName>
</protein>